<proteinExistence type="predicted"/>
<reference evidence="2 3" key="1">
    <citation type="submission" date="2016-10" db="EMBL/GenBank/DDBJ databases">
        <authorList>
            <person name="de Groot N.N."/>
        </authorList>
    </citation>
    <scope>NUCLEOTIDE SEQUENCE [LARGE SCALE GENOMIC DNA]</scope>
    <source>
        <strain evidence="2 3">DSM 527</strain>
    </source>
</reference>
<dbReference type="PROSITE" id="PS50093">
    <property type="entry name" value="PKD"/>
    <property type="match status" value="1"/>
</dbReference>
<evidence type="ECO:0000313" key="2">
    <source>
        <dbReference type="EMBL" id="SDF96988.1"/>
    </source>
</evidence>
<dbReference type="Proteomes" id="UP000199045">
    <property type="component" value="Unassembled WGS sequence"/>
</dbReference>
<name>A0A1G7QEU1_CHIFI</name>
<dbReference type="NCBIfam" id="TIGR04131">
    <property type="entry name" value="Bac_Flav_CTERM"/>
    <property type="match status" value="1"/>
</dbReference>
<dbReference type="InterPro" id="IPR026341">
    <property type="entry name" value="T9SS_type_B"/>
</dbReference>
<dbReference type="InterPro" id="IPR013783">
    <property type="entry name" value="Ig-like_fold"/>
</dbReference>
<dbReference type="InterPro" id="IPR000601">
    <property type="entry name" value="PKD_dom"/>
</dbReference>
<evidence type="ECO:0000259" key="1">
    <source>
        <dbReference type="PROSITE" id="PS50093"/>
    </source>
</evidence>
<gene>
    <name evidence="2" type="ORF">SAMN04488121_10329</name>
</gene>
<organism evidence="2 3">
    <name type="scientific">Chitinophaga filiformis</name>
    <name type="common">Myxococcus filiformis</name>
    <name type="synonym">Flexibacter filiformis</name>
    <dbReference type="NCBI Taxonomy" id="104663"/>
    <lineage>
        <taxon>Bacteria</taxon>
        <taxon>Pseudomonadati</taxon>
        <taxon>Bacteroidota</taxon>
        <taxon>Chitinophagia</taxon>
        <taxon>Chitinophagales</taxon>
        <taxon>Chitinophagaceae</taxon>
        <taxon>Chitinophaga</taxon>
    </lineage>
</organism>
<dbReference type="Gene3D" id="2.60.40.10">
    <property type="entry name" value="Immunoglobulins"/>
    <property type="match status" value="1"/>
</dbReference>
<dbReference type="SUPFAM" id="SSF49299">
    <property type="entry name" value="PKD domain"/>
    <property type="match status" value="1"/>
</dbReference>
<evidence type="ECO:0000313" key="3">
    <source>
        <dbReference type="Proteomes" id="UP000199045"/>
    </source>
</evidence>
<dbReference type="EMBL" id="FNBN01000003">
    <property type="protein sequence ID" value="SDF96988.1"/>
    <property type="molecule type" value="Genomic_DNA"/>
</dbReference>
<dbReference type="Pfam" id="PF13585">
    <property type="entry name" value="CHU_C"/>
    <property type="match status" value="1"/>
</dbReference>
<dbReference type="AlphaFoldDB" id="A0A1G7QEU1"/>
<feature type="domain" description="PKD" evidence="1">
    <location>
        <begin position="38"/>
        <end position="75"/>
    </location>
</feature>
<sequence>MLGAYSAQAQTQFTYSTTCQNDSVRFEIAQADLAGIDSVRWYFGDPASGAADTSRRIKGAHLYNTLATYTVQLIAYRAGVPETTSTNLTIVAPVIYDFGPTDQTICDSTTITLTAPTVAGATYEWQDGSTNQSILVDTMGTYKVKINGCPIADSVNVFYTPVPQLDLGDSSLILCLGETLELDATAQNCTYLWNTGDTTPNIIVHSDVAMPSTPYIVVADAKGCGIYRDTIYIAFAGQQHPFSLGRDTILCPGESITLDATTPGATAYRWSNRATTPTTTIRSRWDLWVFVNINNTCEVLDTILIRYKPDENLDLGNDTVVCKGETLVLKADFGTASYRWQDTSKQATYYVRQTGYYWVEAKVGRCIDSDTIHVQFEDTLRTNLGPDTLLCIGEVYNLHPDGAGMQYKWQDSSSLPLFPVTQAGHYAIVATNSCGQSIDEVDITFQECGCQVYLPTAFTPNADGLNDYFRPKFRCAISDFELVLFNRWGQRIYYTTDPGVGWKGTWDKGRVPVGTYVWVMDYKIVATGEKVKKTGSVTVIY</sequence>
<accession>A0A1G7QEU1</accession>
<protein>
    <submittedName>
        <fullName evidence="2">Gliding motility-associated C-terminal domain-containing protein</fullName>
    </submittedName>
</protein>
<dbReference type="InterPro" id="IPR035986">
    <property type="entry name" value="PKD_dom_sf"/>
</dbReference>
<dbReference type="STRING" id="104663.SAMN04488121_10329"/>